<dbReference type="SUPFAM" id="SSF51905">
    <property type="entry name" value="FAD/NAD(P)-binding domain"/>
    <property type="match status" value="1"/>
</dbReference>
<evidence type="ECO:0008006" key="4">
    <source>
        <dbReference type="Google" id="ProtNLM"/>
    </source>
</evidence>
<proteinExistence type="inferred from homology"/>
<dbReference type="InterPro" id="IPR051209">
    <property type="entry name" value="FAD-bind_Monooxygenase_sf"/>
</dbReference>
<protein>
    <recommendedName>
        <fullName evidence="4">Flavin-containing monooxygenase</fullName>
    </recommendedName>
</protein>
<organism evidence="2 3">
    <name type="scientific">Didymella pomorum</name>
    <dbReference type="NCBI Taxonomy" id="749634"/>
    <lineage>
        <taxon>Eukaryota</taxon>
        <taxon>Fungi</taxon>
        <taxon>Dikarya</taxon>
        <taxon>Ascomycota</taxon>
        <taxon>Pezizomycotina</taxon>
        <taxon>Dothideomycetes</taxon>
        <taxon>Pleosporomycetidae</taxon>
        <taxon>Pleosporales</taxon>
        <taxon>Pleosporineae</taxon>
        <taxon>Didymellaceae</taxon>
        <taxon>Didymella</taxon>
    </lineage>
</organism>
<sequence>MEAGLPPRTKVIVIGAGFGGLGIGSESNQADGKDFLILEEGPTIGGVWRDNTYPGCTCEVPSHLYSFSFSPYKSREKRFPPQQEIFSYLEEVAADEGLLPYFHLNTEVAQAWFRQDKSDWEVVTASNDHIYAGVVILL</sequence>
<dbReference type="PANTHER" id="PTHR42877:SF4">
    <property type="entry name" value="FAD_NAD(P)-BINDING DOMAIN-CONTAINING PROTEIN-RELATED"/>
    <property type="match status" value="1"/>
</dbReference>
<dbReference type="InterPro" id="IPR036188">
    <property type="entry name" value="FAD/NAD-bd_sf"/>
</dbReference>
<evidence type="ECO:0000256" key="1">
    <source>
        <dbReference type="ARBA" id="ARBA00010139"/>
    </source>
</evidence>
<accession>A0A9W9D6X9</accession>
<evidence type="ECO:0000313" key="2">
    <source>
        <dbReference type="EMBL" id="KAJ4402883.1"/>
    </source>
</evidence>
<evidence type="ECO:0000313" key="3">
    <source>
        <dbReference type="Proteomes" id="UP001140510"/>
    </source>
</evidence>
<comment type="similarity">
    <text evidence="1">Belongs to the FAD-binding monooxygenase family.</text>
</comment>
<dbReference type="EMBL" id="JAPEVA010000057">
    <property type="protein sequence ID" value="KAJ4402883.1"/>
    <property type="molecule type" value="Genomic_DNA"/>
</dbReference>
<dbReference type="OrthoDB" id="74360at2759"/>
<name>A0A9W9D6X9_9PLEO</name>
<dbReference type="Gene3D" id="3.50.50.60">
    <property type="entry name" value="FAD/NAD(P)-binding domain"/>
    <property type="match status" value="1"/>
</dbReference>
<dbReference type="Proteomes" id="UP001140510">
    <property type="component" value="Unassembled WGS sequence"/>
</dbReference>
<comment type="caution">
    <text evidence="2">The sequence shown here is derived from an EMBL/GenBank/DDBJ whole genome shotgun (WGS) entry which is preliminary data.</text>
</comment>
<dbReference type="Pfam" id="PF13450">
    <property type="entry name" value="NAD_binding_8"/>
    <property type="match status" value="1"/>
</dbReference>
<reference evidence="2" key="1">
    <citation type="submission" date="2022-10" db="EMBL/GenBank/DDBJ databases">
        <title>Tapping the CABI collections for fungal endophytes: first genome assemblies for Collariella, Neodidymelliopsis, Ascochyta clinopodiicola, Didymella pomorum, Didymosphaeria variabile, Neocosmospora piperis and Neocucurbitaria cava.</title>
        <authorList>
            <person name="Hill R."/>
        </authorList>
    </citation>
    <scope>NUCLEOTIDE SEQUENCE</scope>
    <source>
        <strain evidence="2">IMI 355091</strain>
    </source>
</reference>
<dbReference type="AlphaFoldDB" id="A0A9W9D6X9"/>
<dbReference type="PANTHER" id="PTHR42877">
    <property type="entry name" value="L-ORNITHINE N(5)-MONOOXYGENASE-RELATED"/>
    <property type="match status" value="1"/>
</dbReference>
<gene>
    <name evidence="2" type="ORF">N0V91_006955</name>
</gene>
<keyword evidence="3" id="KW-1185">Reference proteome</keyword>